<protein>
    <submittedName>
        <fullName evidence="2">Peptidase S1 domain-containing protein</fullName>
    </submittedName>
</protein>
<evidence type="ECO:0000313" key="1">
    <source>
        <dbReference type="Proteomes" id="UP000887576"/>
    </source>
</evidence>
<dbReference type="WBParaSite" id="JU765_v2.g11291.t1">
    <property type="protein sequence ID" value="JU765_v2.g11291.t1"/>
    <property type="gene ID" value="JU765_v2.g11291"/>
</dbReference>
<proteinExistence type="predicted"/>
<name>A0AC34PYU4_9BILA</name>
<organism evidence="1 2">
    <name type="scientific">Panagrolaimus sp. JU765</name>
    <dbReference type="NCBI Taxonomy" id="591449"/>
    <lineage>
        <taxon>Eukaryota</taxon>
        <taxon>Metazoa</taxon>
        <taxon>Ecdysozoa</taxon>
        <taxon>Nematoda</taxon>
        <taxon>Chromadorea</taxon>
        <taxon>Rhabditida</taxon>
        <taxon>Tylenchina</taxon>
        <taxon>Panagrolaimomorpha</taxon>
        <taxon>Panagrolaimoidea</taxon>
        <taxon>Panagrolaimidae</taxon>
        <taxon>Panagrolaimus</taxon>
    </lineage>
</organism>
<sequence length="314" mass="35929">MLVIKSFLLFLFWTTIHGQKKLPSRIPPPEKKGDGNGFFFHWEVKLDHPHKYFVVYFDGFNGVECSGSIVSEHYILTTAQCLKRAPKKGFTMVDNLGLAKRLKVNTFILHPDYDPTSGDNNIGLIYIEEAFKKNMSAPLALNYRESPDHEFELAGFGPKPWTEFGASGLDIHHLYETTTISGAMRACEKLKKGKICRKQYLCTNQIFPPQKIYAPKSGGPLFVEGSDKRNYIIALQVTELDPTVVQKDPKILHFRISKYCDWIAKNTNNEVKCQHFPGYNYEKPRKTWKTLSWDVGLTRAFTFLLATGTDLMFD</sequence>
<evidence type="ECO:0000313" key="2">
    <source>
        <dbReference type="WBParaSite" id="JU765_v2.g11291.t1"/>
    </source>
</evidence>
<accession>A0AC34PYU4</accession>
<dbReference type="Proteomes" id="UP000887576">
    <property type="component" value="Unplaced"/>
</dbReference>
<reference evidence="2" key="1">
    <citation type="submission" date="2022-11" db="UniProtKB">
        <authorList>
            <consortium name="WormBaseParasite"/>
        </authorList>
    </citation>
    <scope>IDENTIFICATION</scope>
</reference>